<evidence type="ECO:0000256" key="5">
    <source>
        <dbReference type="ARBA" id="ARBA00060591"/>
    </source>
</evidence>
<evidence type="ECO:0000313" key="13">
    <source>
        <dbReference type="EMBL" id="TVM33370.1"/>
    </source>
</evidence>
<dbReference type="Pfam" id="PF14535">
    <property type="entry name" value="AMP-binding_C_2"/>
    <property type="match status" value="1"/>
</dbReference>
<name>A0A6P1ZGH0_9BACT</name>
<dbReference type="AlphaFoldDB" id="A0A6P1ZGH0"/>
<dbReference type="CDD" id="cd05913">
    <property type="entry name" value="PaaK"/>
    <property type="match status" value="1"/>
</dbReference>
<evidence type="ECO:0000259" key="12">
    <source>
        <dbReference type="Pfam" id="PF14535"/>
    </source>
</evidence>
<keyword evidence="2 10" id="KW-0436">Ligase</keyword>
<dbReference type="GO" id="GO:0000166">
    <property type="term" value="F:nucleotide binding"/>
    <property type="evidence" value="ECO:0007669"/>
    <property type="project" value="UniProtKB-KW"/>
</dbReference>
<dbReference type="InterPro" id="IPR051414">
    <property type="entry name" value="Adenylate-forming_Reductase"/>
</dbReference>
<dbReference type="FunFam" id="3.30.300.30:FF:000019">
    <property type="entry name" value="Phenylacetate-coenzyme A ligase"/>
    <property type="match status" value="1"/>
</dbReference>
<dbReference type="InterPro" id="IPR042099">
    <property type="entry name" value="ANL_N_sf"/>
</dbReference>
<dbReference type="Pfam" id="PF00501">
    <property type="entry name" value="AMP-binding"/>
    <property type="match status" value="1"/>
</dbReference>
<feature type="domain" description="AMP-dependent ligase C-terminal" evidence="12">
    <location>
        <begin position="335"/>
        <end position="431"/>
    </location>
</feature>
<sequence length="433" mass="48700">MIYNVDKETLPREDMEALQLRRLKDLCERVYARVPFYKKKFDEAGITPADIRSLNDLQYLPFTEKQDLRNHYPYGMFAVPKENIVRLHASSGTTGRATVVGYTQRDLDIWAECIARSLMMAGATRRDIIHNAYGYGLFTGGLGVHFGAEKLGATVVPVSGGATRRQISLLKDFGPTVICCTPSYMIFLHETAREMGIDFRELPLKIGVFGAEPWTDEMRRDIEAKTGITAVNIYGLSEVMGPGVSMECHEAQCGMHIYEDHFLPEIIDPSNGKAMGPGETGELVFTTLTKEGIPLIRYRTKDLSSLNYTPCICGRSTVRMDRIKGRSDDMLIIRGVNVFPSQIESLLLETAGLTPHYQIIVRREGPLDTMEVQVEVDEKMFSDAIKNLQHRERELQKNIKEFLGVTASVKLVEPQSIERSVGKAKRVIDQRGE</sequence>
<dbReference type="GO" id="GO:0047475">
    <property type="term" value="F:phenylacetate-CoA ligase activity"/>
    <property type="evidence" value="ECO:0007669"/>
    <property type="project" value="UniProtKB-EC"/>
</dbReference>
<reference evidence="13 14" key="1">
    <citation type="submission" date="2018-06" db="EMBL/GenBank/DDBJ databases">
        <title>Complete genome of Desulfovibrio marinus P48SEP.</title>
        <authorList>
            <person name="Crispim J.S."/>
            <person name="Vidigal P.M.P."/>
            <person name="Silva L.C.F."/>
            <person name="Araujo L.C."/>
            <person name="Laguardia C.N."/>
            <person name="Dias R.S."/>
            <person name="Sousa M.P."/>
            <person name="Paula S.O."/>
            <person name="Silva C."/>
        </authorList>
    </citation>
    <scope>NUCLEOTIDE SEQUENCE [LARGE SCALE GENOMIC DNA]</scope>
    <source>
        <strain evidence="13 14">P48SEP</strain>
    </source>
</reference>
<comment type="similarity">
    <text evidence="6 10">Belongs to the phenylacetyl-CoA ligase family.</text>
</comment>
<dbReference type="PANTHER" id="PTHR43439">
    <property type="entry name" value="PHENYLACETATE-COENZYME A LIGASE"/>
    <property type="match status" value="1"/>
</dbReference>
<dbReference type="PANTHER" id="PTHR43439:SF1">
    <property type="entry name" value="PHENYLACETATE-COENZYME A LIGASE"/>
    <property type="match status" value="1"/>
</dbReference>
<evidence type="ECO:0000259" key="11">
    <source>
        <dbReference type="Pfam" id="PF00501"/>
    </source>
</evidence>
<protein>
    <recommendedName>
        <fullName evidence="8 10">Phenylacetate-coenzyme A ligase</fullName>
        <ecNumber evidence="7 10">6.2.1.30</ecNumber>
    </recommendedName>
    <alternativeName>
        <fullName evidence="9 10">Phenylacetyl-CoA ligase</fullName>
    </alternativeName>
</protein>
<evidence type="ECO:0000256" key="1">
    <source>
        <dbReference type="ARBA" id="ARBA00011245"/>
    </source>
</evidence>
<accession>A0A6P1ZGH0</accession>
<comment type="function">
    <text evidence="10">Catalyzes the activation of phenylacetic acid (PA) to phenylacetyl-CoA (PA-CoA).</text>
</comment>
<proteinExistence type="inferred from homology"/>
<evidence type="ECO:0000256" key="6">
    <source>
        <dbReference type="ARBA" id="ARBA00061566"/>
    </source>
</evidence>
<dbReference type="GO" id="GO:0010124">
    <property type="term" value="P:phenylacetate catabolic process"/>
    <property type="evidence" value="ECO:0007669"/>
    <property type="project" value="UniProtKB-UniRule"/>
</dbReference>
<feature type="domain" description="AMP-dependent synthetase/ligase" evidence="11">
    <location>
        <begin position="78"/>
        <end position="285"/>
    </location>
</feature>
<evidence type="ECO:0000256" key="9">
    <source>
        <dbReference type="ARBA" id="ARBA00075111"/>
    </source>
</evidence>
<comment type="pathway">
    <text evidence="5 10">Aromatic compound metabolism; phenylacetate degradation.</text>
</comment>
<dbReference type="EC" id="6.2.1.30" evidence="7 10"/>
<dbReference type="EMBL" id="QMIF01000007">
    <property type="protein sequence ID" value="TVM33370.1"/>
    <property type="molecule type" value="Genomic_DNA"/>
</dbReference>
<dbReference type="InterPro" id="IPR045851">
    <property type="entry name" value="AMP-bd_C_sf"/>
</dbReference>
<dbReference type="InterPro" id="IPR000873">
    <property type="entry name" value="AMP-dep_synth/lig_dom"/>
</dbReference>
<evidence type="ECO:0000313" key="14">
    <source>
        <dbReference type="Proteomes" id="UP000434052"/>
    </source>
</evidence>
<evidence type="ECO:0000256" key="2">
    <source>
        <dbReference type="ARBA" id="ARBA00022598"/>
    </source>
</evidence>
<dbReference type="Gene3D" id="3.30.300.30">
    <property type="match status" value="1"/>
</dbReference>
<dbReference type="OrthoDB" id="5484550at2"/>
<evidence type="ECO:0000256" key="4">
    <source>
        <dbReference type="ARBA" id="ARBA00050450"/>
    </source>
</evidence>
<comment type="subunit">
    <text evidence="1">Monomer.</text>
</comment>
<dbReference type="InterPro" id="IPR028154">
    <property type="entry name" value="AMP-dep_Lig_C"/>
</dbReference>
<dbReference type="Gene3D" id="3.40.50.12780">
    <property type="entry name" value="N-terminal domain of ligase-like"/>
    <property type="match status" value="1"/>
</dbReference>
<comment type="catalytic activity">
    <reaction evidence="4">
        <text>2-phenylacetate + ATP + CoA = phenylacetyl-CoA + AMP + diphosphate</text>
        <dbReference type="Rhea" id="RHEA:20956"/>
        <dbReference type="ChEBI" id="CHEBI:18401"/>
        <dbReference type="ChEBI" id="CHEBI:30616"/>
        <dbReference type="ChEBI" id="CHEBI:33019"/>
        <dbReference type="ChEBI" id="CHEBI:57287"/>
        <dbReference type="ChEBI" id="CHEBI:57390"/>
        <dbReference type="ChEBI" id="CHEBI:456215"/>
        <dbReference type="EC" id="6.2.1.30"/>
    </reaction>
    <physiologicalReaction direction="left-to-right" evidence="4">
        <dbReference type="Rhea" id="RHEA:20957"/>
    </physiologicalReaction>
</comment>
<evidence type="ECO:0000256" key="7">
    <source>
        <dbReference type="ARBA" id="ARBA00066629"/>
    </source>
</evidence>
<dbReference type="UniPathway" id="UPA00930"/>
<evidence type="ECO:0000256" key="3">
    <source>
        <dbReference type="ARBA" id="ARBA00022741"/>
    </source>
</evidence>
<keyword evidence="3 10" id="KW-0547">Nucleotide-binding</keyword>
<evidence type="ECO:0000256" key="8">
    <source>
        <dbReference type="ARBA" id="ARBA00068695"/>
    </source>
</evidence>
<dbReference type="RefSeq" id="WP_144305591.1">
    <property type="nucleotide sequence ID" value="NZ_QMIF01000007.1"/>
</dbReference>
<organism evidence="13 14">
    <name type="scientific">Oceanidesulfovibrio marinus</name>
    <dbReference type="NCBI Taxonomy" id="370038"/>
    <lineage>
        <taxon>Bacteria</taxon>
        <taxon>Pseudomonadati</taxon>
        <taxon>Thermodesulfobacteriota</taxon>
        <taxon>Desulfovibrionia</taxon>
        <taxon>Desulfovibrionales</taxon>
        <taxon>Desulfovibrionaceae</taxon>
        <taxon>Oceanidesulfovibrio</taxon>
    </lineage>
</organism>
<gene>
    <name evidence="13" type="ORF">DQK91_11940</name>
</gene>
<dbReference type="SUPFAM" id="SSF56801">
    <property type="entry name" value="Acetyl-CoA synthetase-like"/>
    <property type="match status" value="1"/>
</dbReference>
<dbReference type="PIRSF" id="PIRSF006444">
    <property type="entry name" value="PaaK"/>
    <property type="match status" value="1"/>
</dbReference>
<dbReference type="FunFam" id="3.40.50.12780:FF:000016">
    <property type="entry name" value="Phenylacetate-coenzyme A ligase"/>
    <property type="match status" value="1"/>
</dbReference>
<comment type="caution">
    <text evidence="13">The sequence shown here is derived from an EMBL/GenBank/DDBJ whole genome shotgun (WGS) entry which is preliminary data.</text>
</comment>
<dbReference type="InterPro" id="IPR011880">
    <property type="entry name" value="PA_CoA_ligase"/>
</dbReference>
<evidence type="ECO:0000256" key="10">
    <source>
        <dbReference type="PIRNR" id="PIRNR006444"/>
    </source>
</evidence>
<dbReference type="Proteomes" id="UP000434052">
    <property type="component" value="Unassembled WGS sequence"/>
</dbReference>